<dbReference type="EMBL" id="BMZF01000007">
    <property type="protein sequence ID" value="GHA57769.1"/>
    <property type="molecule type" value="Genomic_DNA"/>
</dbReference>
<keyword evidence="3 5" id="KW-1133">Transmembrane helix</keyword>
<comment type="subcellular location">
    <subcellularLocation>
        <location evidence="1">Membrane</location>
        <topology evidence="1">Multi-pass membrane protein</topology>
    </subcellularLocation>
</comment>
<feature type="transmembrane region" description="Helical" evidence="5">
    <location>
        <begin position="96"/>
        <end position="119"/>
    </location>
</feature>
<dbReference type="Gene3D" id="1.20.1250.20">
    <property type="entry name" value="MFS general substrate transporter like domains"/>
    <property type="match status" value="2"/>
</dbReference>
<feature type="transmembrane region" description="Helical" evidence="5">
    <location>
        <begin position="323"/>
        <end position="347"/>
    </location>
</feature>
<dbReference type="InterPro" id="IPR051788">
    <property type="entry name" value="MFS_Transporter"/>
</dbReference>
<feature type="transmembrane region" description="Helical" evidence="5">
    <location>
        <begin position="292"/>
        <end position="311"/>
    </location>
</feature>
<keyword evidence="4 5" id="KW-0472">Membrane</keyword>
<feature type="transmembrane region" description="Helical" evidence="5">
    <location>
        <begin position="353"/>
        <end position="374"/>
    </location>
</feature>
<protein>
    <submittedName>
        <fullName evidence="7">Transporter y4wD</fullName>
    </submittedName>
</protein>
<evidence type="ECO:0000259" key="6">
    <source>
        <dbReference type="PROSITE" id="PS50850"/>
    </source>
</evidence>
<feature type="transmembrane region" description="Helical" evidence="5">
    <location>
        <begin position="7"/>
        <end position="25"/>
    </location>
</feature>
<feature type="transmembrane region" description="Helical" evidence="5">
    <location>
        <begin position="158"/>
        <end position="181"/>
    </location>
</feature>
<feature type="transmembrane region" description="Helical" evidence="5">
    <location>
        <begin position="268"/>
        <end position="286"/>
    </location>
</feature>
<dbReference type="InterPro" id="IPR036259">
    <property type="entry name" value="MFS_trans_sf"/>
</dbReference>
<keyword evidence="2 5" id="KW-0812">Transmembrane</keyword>
<dbReference type="InterPro" id="IPR020846">
    <property type="entry name" value="MFS_dom"/>
</dbReference>
<name>A0ABQ3D6Y5_9RHOB</name>
<dbReference type="PANTHER" id="PTHR23514:SF13">
    <property type="entry name" value="INNER MEMBRANE PROTEIN YBJJ"/>
    <property type="match status" value="1"/>
</dbReference>
<dbReference type="RefSeq" id="WP_229802312.1">
    <property type="nucleotide sequence ID" value="NZ_BMZF01000007.1"/>
</dbReference>
<comment type="caution">
    <text evidence="7">The sequence shown here is derived from an EMBL/GenBank/DDBJ whole genome shotgun (WGS) entry which is preliminary data.</text>
</comment>
<feature type="transmembrane region" description="Helical" evidence="5">
    <location>
        <begin position="37"/>
        <end position="60"/>
    </location>
</feature>
<feature type="domain" description="Major facilitator superfamily (MFS) profile" evidence="6">
    <location>
        <begin position="201"/>
        <end position="381"/>
    </location>
</feature>
<dbReference type="PANTHER" id="PTHR23514">
    <property type="entry name" value="BYPASS OF STOP CODON PROTEIN 6"/>
    <property type="match status" value="1"/>
</dbReference>
<dbReference type="PROSITE" id="PS50850">
    <property type="entry name" value="MFS"/>
    <property type="match status" value="1"/>
</dbReference>
<gene>
    <name evidence="7" type="ORF">GCM10008927_24450</name>
</gene>
<evidence type="ECO:0000313" key="7">
    <source>
        <dbReference type="EMBL" id="GHA57769.1"/>
    </source>
</evidence>
<keyword evidence="8" id="KW-1185">Reference proteome</keyword>
<sequence>MQIRSPWRAVSAMFILNGGLYGVWASRIPTLANLHELGASALGLLLLVMAAGGLVSFSIAGRAADHFGAKYASIYGGIGCVLGLIAVAISPNIFTLSIAVFLFGGFLGGTDVAMNAWAAEVERSAKRPMMASFHAMFSLGAGIGASSGFFAAKHAMPLAAHFSIVGIVLGTTTLWFAMIAWQPSKRRSENKPSMIAFPRGVLLIVALIAFCCSIGEGGVADWSAYILVEMTNATESSAALGYTAFSITMVIVRLMADRLVVQIGAVNAARAAGIFAMVGVIFVVMPGAYIPALIGFALMGVGYAVVIPLAFSRAANEPSMNQGAAIASVATLGYGGMLIGPPVIGFLAELTNIRFSFGILAVLAGFIVYFAGFLEQRETSA</sequence>
<evidence type="ECO:0000313" key="8">
    <source>
        <dbReference type="Proteomes" id="UP000634455"/>
    </source>
</evidence>
<reference evidence="8" key="1">
    <citation type="journal article" date="2019" name="Int. J. Syst. Evol. Microbiol.">
        <title>The Global Catalogue of Microorganisms (GCM) 10K type strain sequencing project: providing services to taxonomists for standard genome sequencing and annotation.</title>
        <authorList>
            <consortium name="The Broad Institute Genomics Platform"/>
            <consortium name="The Broad Institute Genome Sequencing Center for Infectious Disease"/>
            <person name="Wu L."/>
            <person name="Ma J."/>
        </authorList>
    </citation>
    <scope>NUCLEOTIDE SEQUENCE [LARGE SCALE GENOMIC DNA]</scope>
    <source>
        <strain evidence="8">KCTC 32465</strain>
    </source>
</reference>
<accession>A0ABQ3D6Y5</accession>
<evidence type="ECO:0000256" key="4">
    <source>
        <dbReference type="ARBA" id="ARBA00023136"/>
    </source>
</evidence>
<dbReference type="Pfam" id="PF07690">
    <property type="entry name" value="MFS_1"/>
    <property type="match status" value="1"/>
</dbReference>
<dbReference type="Proteomes" id="UP000634455">
    <property type="component" value="Unassembled WGS sequence"/>
</dbReference>
<feature type="transmembrane region" description="Helical" evidence="5">
    <location>
        <begin position="72"/>
        <end position="90"/>
    </location>
</feature>
<evidence type="ECO:0000256" key="2">
    <source>
        <dbReference type="ARBA" id="ARBA00022692"/>
    </source>
</evidence>
<feature type="transmembrane region" description="Helical" evidence="5">
    <location>
        <begin position="239"/>
        <end position="256"/>
    </location>
</feature>
<dbReference type="CDD" id="cd17393">
    <property type="entry name" value="MFS_MosC_like"/>
    <property type="match status" value="1"/>
</dbReference>
<dbReference type="SUPFAM" id="SSF103473">
    <property type="entry name" value="MFS general substrate transporter"/>
    <property type="match status" value="1"/>
</dbReference>
<evidence type="ECO:0000256" key="3">
    <source>
        <dbReference type="ARBA" id="ARBA00022989"/>
    </source>
</evidence>
<evidence type="ECO:0000256" key="1">
    <source>
        <dbReference type="ARBA" id="ARBA00004141"/>
    </source>
</evidence>
<organism evidence="7 8">
    <name type="scientific">Paramylibacter ulvae</name>
    <dbReference type="NCBI Taxonomy" id="1651968"/>
    <lineage>
        <taxon>Bacteria</taxon>
        <taxon>Pseudomonadati</taxon>
        <taxon>Pseudomonadota</taxon>
        <taxon>Alphaproteobacteria</taxon>
        <taxon>Rhodobacterales</taxon>
        <taxon>Paracoccaceae</taxon>
        <taxon>Paramylibacter</taxon>
    </lineage>
</organism>
<proteinExistence type="predicted"/>
<feature type="transmembrane region" description="Helical" evidence="5">
    <location>
        <begin position="131"/>
        <end position="152"/>
    </location>
</feature>
<feature type="transmembrane region" description="Helical" evidence="5">
    <location>
        <begin position="201"/>
        <end position="219"/>
    </location>
</feature>
<evidence type="ECO:0000256" key="5">
    <source>
        <dbReference type="SAM" id="Phobius"/>
    </source>
</evidence>
<dbReference type="InterPro" id="IPR011701">
    <property type="entry name" value="MFS"/>
</dbReference>